<evidence type="ECO:0000313" key="11">
    <source>
        <dbReference type="Proteomes" id="UP000070412"/>
    </source>
</evidence>
<evidence type="ECO:0000313" key="10">
    <source>
        <dbReference type="EnsemblMetazoa" id="KAF7495123.1"/>
    </source>
</evidence>
<keyword evidence="3" id="KW-0479">Metal-binding</keyword>
<reference evidence="11" key="1">
    <citation type="journal article" date="2020" name="PLoS Negl. Trop. Dis.">
        <title>High-quality nuclear genome for Sarcoptes scabiei-A critical resource for a neglected parasite.</title>
        <authorList>
            <person name="Korhonen P.K."/>
            <person name="Gasser R.B."/>
            <person name="Ma G."/>
            <person name="Wang T."/>
            <person name="Stroehlein A.J."/>
            <person name="Young N.D."/>
            <person name="Ang C.S."/>
            <person name="Fernando D.D."/>
            <person name="Lu H.C."/>
            <person name="Taylor S."/>
            <person name="Reynolds S.L."/>
            <person name="Mofiz E."/>
            <person name="Najaraj S.H."/>
            <person name="Gowda H."/>
            <person name="Madugundu A."/>
            <person name="Renuse S."/>
            <person name="Holt D."/>
            <person name="Pandey A."/>
            <person name="Papenfuss A.T."/>
            <person name="Fischer K."/>
        </authorList>
    </citation>
    <scope>NUCLEOTIDE SEQUENCE [LARGE SCALE GENOMIC DNA]</scope>
</reference>
<dbReference type="GO" id="GO:0004526">
    <property type="term" value="F:ribonuclease P activity"/>
    <property type="evidence" value="ECO:0007669"/>
    <property type="project" value="TreeGrafter"/>
</dbReference>
<dbReference type="GO" id="GO:0097745">
    <property type="term" value="P:mitochondrial tRNA 5'-end processing"/>
    <property type="evidence" value="ECO:0007669"/>
    <property type="project" value="TreeGrafter"/>
</dbReference>
<keyword evidence="6" id="KW-0809">Transit peptide</keyword>
<dbReference type="EMBL" id="WVUK01000050">
    <property type="protein sequence ID" value="KAF7495123.1"/>
    <property type="molecule type" value="Genomic_DNA"/>
</dbReference>
<dbReference type="PANTHER" id="PTHR13547">
    <property type="match status" value="1"/>
</dbReference>
<evidence type="ECO:0000259" key="8">
    <source>
        <dbReference type="Pfam" id="PF16953"/>
    </source>
</evidence>
<name>A0A834RE93_SARSC</name>
<evidence type="ECO:0000256" key="2">
    <source>
        <dbReference type="ARBA" id="ARBA00007626"/>
    </source>
</evidence>
<evidence type="ECO:0000256" key="4">
    <source>
        <dbReference type="ARBA" id="ARBA00022801"/>
    </source>
</evidence>
<dbReference type="InterPro" id="IPR031595">
    <property type="entry name" value="PRORP_C"/>
</dbReference>
<dbReference type="Gene3D" id="3.40.50.11980">
    <property type="match status" value="1"/>
</dbReference>
<keyword evidence="7" id="KW-0496">Mitochondrion</keyword>
<keyword evidence="11" id="KW-1185">Reference proteome</keyword>
<dbReference type="AlphaFoldDB" id="A0A834RE93"/>
<evidence type="ECO:0000256" key="3">
    <source>
        <dbReference type="ARBA" id="ARBA00022723"/>
    </source>
</evidence>
<evidence type="ECO:0000256" key="1">
    <source>
        <dbReference type="ARBA" id="ARBA00004173"/>
    </source>
</evidence>
<evidence type="ECO:0000313" key="9">
    <source>
        <dbReference type="EMBL" id="KAF7495123.1"/>
    </source>
</evidence>
<gene>
    <name evidence="9" type="ORF">SSS_5195</name>
</gene>
<keyword evidence="5" id="KW-0862">Zinc</keyword>
<accession>A0A834RE93</accession>
<dbReference type="OrthoDB" id="46913at2759"/>
<dbReference type="PANTHER" id="PTHR13547:SF1">
    <property type="entry name" value="MITOCHONDRIAL RIBONUCLEASE P CATALYTIC SUBUNIT"/>
    <property type="match status" value="1"/>
</dbReference>
<dbReference type="Pfam" id="PF16953">
    <property type="entry name" value="PRORP"/>
    <property type="match status" value="1"/>
</dbReference>
<dbReference type="GO" id="GO:0030678">
    <property type="term" value="C:mitochondrial ribonuclease P complex"/>
    <property type="evidence" value="ECO:0007669"/>
    <property type="project" value="TreeGrafter"/>
</dbReference>
<comment type="subcellular location">
    <subcellularLocation>
        <location evidence="1">Mitochondrion</location>
    </subcellularLocation>
</comment>
<dbReference type="Proteomes" id="UP000070412">
    <property type="component" value="Unassembled WGS sequence"/>
</dbReference>
<evidence type="ECO:0000256" key="7">
    <source>
        <dbReference type="ARBA" id="ARBA00023128"/>
    </source>
</evidence>
<dbReference type="GO" id="GO:0001682">
    <property type="term" value="P:tRNA 5'-leader removal"/>
    <property type="evidence" value="ECO:0007669"/>
    <property type="project" value="TreeGrafter"/>
</dbReference>
<evidence type="ECO:0000256" key="6">
    <source>
        <dbReference type="ARBA" id="ARBA00022946"/>
    </source>
</evidence>
<proteinExistence type="inferred from homology"/>
<dbReference type="EnsemblMetazoa" id="SSS_5195s_mrna">
    <property type="protein sequence ID" value="KAF7495123.1"/>
    <property type="gene ID" value="SSS_5195"/>
</dbReference>
<protein>
    <recommendedName>
        <fullName evidence="8">PRORP domain-containing protein</fullName>
    </recommendedName>
</protein>
<evidence type="ECO:0000256" key="5">
    <source>
        <dbReference type="ARBA" id="ARBA00022833"/>
    </source>
</evidence>
<comment type="similarity">
    <text evidence="2">Belongs to the PPR family. P subfamily.</text>
</comment>
<dbReference type="GO" id="GO:0046872">
    <property type="term" value="F:metal ion binding"/>
    <property type="evidence" value="ECO:0007669"/>
    <property type="project" value="UniProtKB-KW"/>
</dbReference>
<reference evidence="10" key="3">
    <citation type="submission" date="2022-06" db="UniProtKB">
        <authorList>
            <consortium name="EnsemblMetazoa"/>
        </authorList>
    </citation>
    <scope>IDENTIFICATION</scope>
</reference>
<reference evidence="9" key="2">
    <citation type="submission" date="2020-01" db="EMBL/GenBank/DDBJ databases">
        <authorList>
            <person name="Korhonen P.K.K."/>
            <person name="Guangxu M.G."/>
            <person name="Wang T.W."/>
            <person name="Stroehlein A.J.S."/>
            <person name="Young N.D."/>
            <person name="Ang C.-S.A."/>
            <person name="Fernando D.W.F."/>
            <person name="Lu H.L."/>
            <person name="Taylor S.T."/>
            <person name="Ehtesham M.E.M."/>
            <person name="Najaraj S.H.N."/>
            <person name="Harsha G.H.G."/>
            <person name="Madugundu A.M."/>
            <person name="Renuse S.R."/>
            <person name="Holt D.H."/>
            <person name="Pandey A.P."/>
            <person name="Papenfuss A.P."/>
            <person name="Gasser R.B.G."/>
            <person name="Fischer K.F."/>
        </authorList>
    </citation>
    <scope>NUCLEOTIDE SEQUENCE</scope>
    <source>
        <strain evidence="9">SSS_KF_BRIS2020</strain>
    </source>
</reference>
<sequence>MIWITRIFLNSKARNLSLCNSKIARRLISIGQHIEEKKKQRLLSIRNAVLEIYNTSDRFEWNEIRNGLDQRSLRFSSNLEFVLISAFDQNQFDEQIDQSLFLELVRLIQQSETIKSNKIAAIRFCVFLGSFSNYLKREHLEYIRSNAETIANDPNPINQIIIDIVEALAASSPQNCQYAIELLPKFIKSFNLKLILYDIIFKKLIQHNLSTQTFRFLCENIKYLEADENQIERLILLIVNSESKDSELIESLKIIGEFYHAINLRSEKLLIENLLNNRLGYSRIIQDAKIDSKSGRCECCGQILKGLNSQEFQLLKTYFKSIIFDHNDNYLIENLDEHRLQLKNFESKILPDGKHKNYDLILDGLNLSYRRSKSVVKDQTGLRQYAKVYKTKDIDNQIVQFIQDNQLIDRFEKILLIGREHMSKWSKLRQLCKTNREKIDLQLLFNQTLDDNFILYAAIQHPTTLILSTDQFRDHANKFNDWYRNVEEKNSIIERPNLRRLFLRWLRSRQIKIDGKYIRYPDNFDLKIHSHRISSSNNRPTFHIPVIQYKNLDRSDDDIIRWICASFK</sequence>
<feature type="domain" description="PRORP" evidence="8">
    <location>
        <begin position="293"/>
        <end position="564"/>
    </location>
</feature>
<keyword evidence="4" id="KW-0378">Hydrolase</keyword>
<organism evidence="9">
    <name type="scientific">Sarcoptes scabiei</name>
    <name type="common">Itch mite</name>
    <name type="synonym">Acarus scabiei</name>
    <dbReference type="NCBI Taxonomy" id="52283"/>
    <lineage>
        <taxon>Eukaryota</taxon>
        <taxon>Metazoa</taxon>
        <taxon>Ecdysozoa</taxon>
        <taxon>Arthropoda</taxon>
        <taxon>Chelicerata</taxon>
        <taxon>Arachnida</taxon>
        <taxon>Acari</taxon>
        <taxon>Acariformes</taxon>
        <taxon>Sarcoptiformes</taxon>
        <taxon>Astigmata</taxon>
        <taxon>Psoroptidia</taxon>
        <taxon>Sarcoptoidea</taxon>
        <taxon>Sarcoptidae</taxon>
        <taxon>Sarcoptinae</taxon>
        <taxon>Sarcoptes</taxon>
    </lineage>
</organism>